<feature type="region of interest" description="Disordered" evidence="1">
    <location>
        <begin position="1"/>
        <end position="23"/>
    </location>
</feature>
<dbReference type="Proteomes" id="UP000324222">
    <property type="component" value="Unassembled WGS sequence"/>
</dbReference>
<proteinExistence type="predicted"/>
<dbReference type="AlphaFoldDB" id="A0A5B7KHS9"/>
<organism evidence="2 3">
    <name type="scientific">Portunus trituberculatus</name>
    <name type="common">Swimming crab</name>
    <name type="synonym">Neptunus trituberculatus</name>
    <dbReference type="NCBI Taxonomy" id="210409"/>
    <lineage>
        <taxon>Eukaryota</taxon>
        <taxon>Metazoa</taxon>
        <taxon>Ecdysozoa</taxon>
        <taxon>Arthropoda</taxon>
        <taxon>Crustacea</taxon>
        <taxon>Multicrustacea</taxon>
        <taxon>Malacostraca</taxon>
        <taxon>Eumalacostraca</taxon>
        <taxon>Eucarida</taxon>
        <taxon>Decapoda</taxon>
        <taxon>Pleocyemata</taxon>
        <taxon>Brachyura</taxon>
        <taxon>Eubrachyura</taxon>
        <taxon>Portunoidea</taxon>
        <taxon>Portunidae</taxon>
        <taxon>Portuninae</taxon>
        <taxon>Portunus</taxon>
    </lineage>
</organism>
<evidence type="ECO:0000313" key="3">
    <source>
        <dbReference type="Proteomes" id="UP000324222"/>
    </source>
</evidence>
<accession>A0A5B7KHS9</accession>
<sequence>MDEEEVVVDEEMEEVEEEEEEEELYEPIIEPVGILKSPIFSPMSPEFPDIKHLVVKKEDMCWDQQVRAVAEQVYRPLTYAQVLRLHLTPLTRALGV</sequence>
<evidence type="ECO:0000256" key="1">
    <source>
        <dbReference type="SAM" id="MobiDB-lite"/>
    </source>
</evidence>
<evidence type="ECO:0000313" key="2">
    <source>
        <dbReference type="EMBL" id="MPD04818.1"/>
    </source>
</evidence>
<comment type="caution">
    <text evidence="2">The sequence shown here is derived from an EMBL/GenBank/DDBJ whole genome shotgun (WGS) entry which is preliminary data.</text>
</comment>
<keyword evidence="3" id="KW-1185">Reference proteome</keyword>
<dbReference type="EMBL" id="VSRR010142974">
    <property type="protein sequence ID" value="MPD04818.1"/>
    <property type="molecule type" value="Genomic_DNA"/>
</dbReference>
<protein>
    <submittedName>
        <fullName evidence="2">Uncharacterized protein</fullName>
    </submittedName>
</protein>
<name>A0A5B7KHS9_PORTR</name>
<reference evidence="2 3" key="1">
    <citation type="submission" date="2019-05" db="EMBL/GenBank/DDBJ databases">
        <title>Another draft genome of Portunus trituberculatus and its Hox gene families provides insights of decapod evolution.</title>
        <authorList>
            <person name="Jeong J.-H."/>
            <person name="Song I."/>
            <person name="Kim S."/>
            <person name="Choi T."/>
            <person name="Kim D."/>
            <person name="Ryu S."/>
            <person name="Kim W."/>
        </authorList>
    </citation>
    <scope>NUCLEOTIDE SEQUENCE [LARGE SCALE GENOMIC DNA]</scope>
    <source>
        <tissue evidence="2">Muscle</tissue>
    </source>
</reference>
<gene>
    <name evidence="2" type="ORF">E2C01_100528</name>
</gene>